<dbReference type="Gene3D" id="3.40.50.720">
    <property type="entry name" value="NAD(P)-binding Rossmann-like Domain"/>
    <property type="match status" value="1"/>
</dbReference>
<gene>
    <name evidence="3" type="ORF">DCF19_15490</name>
</gene>
<dbReference type="Pfam" id="PF13561">
    <property type="entry name" value="adh_short_C2"/>
    <property type="match status" value="1"/>
</dbReference>
<evidence type="ECO:0000313" key="3">
    <source>
        <dbReference type="EMBL" id="PZO38872.1"/>
    </source>
</evidence>
<accession>A0A2W4W355</accession>
<protein>
    <submittedName>
        <fullName evidence="3">Glucose-1-dehydrogenase</fullName>
        <ecNumber evidence="3">1.1.1.47</ecNumber>
    </submittedName>
</protein>
<organism evidence="3 4">
    <name type="scientific">Pseudanabaena frigida</name>
    <dbReference type="NCBI Taxonomy" id="945775"/>
    <lineage>
        <taxon>Bacteria</taxon>
        <taxon>Bacillati</taxon>
        <taxon>Cyanobacteriota</taxon>
        <taxon>Cyanophyceae</taxon>
        <taxon>Pseudanabaenales</taxon>
        <taxon>Pseudanabaenaceae</taxon>
        <taxon>Pseudanabaena</taxon>
    </lineage>
</organism>
<dbReference type="InterPro" id="IPR020904">
    <property type="entry name" value="Sc_DH/Rdtase_CS"/>
</dbReference>
<evidence type="ECO:0000313" key="4">
    <source>
        <dbReference type="Proteomes" id="UP000249467"/>
    </source>
</evidence>
<dbReference type="PANTHER" id="PTHR43639:SF1">
    <property type="entry name" value="SHORT-CHAIN DEHYDROGENASE_REDUCTASE FAMILY PROTEIN"/>
    <property type="match status" value="1"/>
</dbReference>
<reference evidence="3 4" key="1">
    <citation type="submission" date="2018-04" db="EMBL/GenBank/DDBJ databases">
        <authorList>
            <person name="Go L.Y."/>
            <person name="Mitchell J.A."/>
        </authorList>
    </citation>
    <scope>NUCLEOTIDE SEQUENCE [LARGE SCALE GENOMIC DNA]</scope>
    <source>
        <strain evidence="3">ULC066bin1</strain>
    </source>
</reference>
<comment type="caution">
    <text evidence="3">The sequence shown here is derived from an EMBL/GenBank/DDBJ whole genome shotgun (WGS) entry which is preliminary data.</text>
</comment>
<dbReference type="PRINTS" id="PR00080">
    <property type="entry name" value="SDRFAMILY"/>
</dbReference>
<evidence type="ECO:0000256" key="2">
    <source>
        <dbReference type="ARBA" id="ARBA00023002"/>
    </source>
</evidence>
<proteinExistence type="inferred from homology"/>
<keyword evidence="2 3" id="KW-0560">Oxidoreductase</keyword>
<evidence type="ECO:0000256" key="1">
    <source>
        <dbReference type="ARBA" id="ARBA00006484"/>
    </source>
</evidence>
<dbReference type="PROSITE" id="PS00061">
    <property type="entry name" value="ADH_SHORT"/>
    <property type="match status" value="1"/>
</dbReference>
<dbReference type="InterPro" id="IPR036291">
    <property type="entry name" value="NAD(P)-bd_dom_sf"/>
</dbReference>
<dbReference type="Proteomes" id="UP000249467">
    <property type="component" value="Unassembled WGS sequence"/>
</dbReference>
<dbReference type="EMBL" id="QBML01000021">
    <property type="protein sequence ID" value="PZO38872.1"/>
    <property type="molecule type" value="Genomic_DNA"/>
</dbReference>
<reference evidence="3 4" key="2">
    <citation type="submission" date="2018-06" db="EMBL/GenBank/DDBJ databases">
        <title>Metagenomic assembly of (sub)arctic Cyanobacteria and their associated microbiome from non-axenic cultures.</title>
        <authorList>
            <person name="Baurain D."/>
        </authorList>
    </citation>
    <scope>NUCLEOTIDE SEQUENCE [LARGE SCALE GENOMIC DNA]</scope>
    <source>
        <strain evidence="3">ULC066bin1</strain>
    </source>
</reference>
<dbReference type="GO" id="GO:0047936">
    <property type="term" value="F:glucose 1-dehydrogenase [NAD(P)+] activity"/>
    <property type="evidence" value="ECO:0007669"/>
    <property type="project" value="UniProtKB-EC"/>
</dbReference>
<dbReference type="InterPro" id="IPR002347">
    <property type="entry name" value="SDR_fam"/>
</dbReference>
<dbReference type="SUPFAM" id="SSF51735">
    <property type="entry name" value="NAD(P)-binding Rossmann-fold domains"/>
    <property type="match status" value="1"/>
</dbReference>
<dbReference type="FunFam" id="3.40.50.720:FF:000084">
    <property type="entry name" value="Short-chain dehydrogenase reductase"/>
    <property type="match status" value="1"/>
</dbReference>
<dbReference type="AlphaFoldDB" id="A0A2W4W355"/>
<dbReference type="NCBIfam" id="NF005559">
    <property type="entry name" value="PRK07231.1"/>
    <property type="match status" value="1"/>
</dbReference>
<comment type="similarity">
    <text evidence="1">Belongs to the short-chain dehydrogenases/reductases (SDR) family.</text>
</comment>
<dbReference type="EC" id="1.1.1.47" evidence="3"/>
<dbReference type="PANTHER" id="PTHR43639">
    <property type="entry name" value="OXIDOREDUCTASE, SHORT-CHAIN DEHYDROGENASE/REDUCTASE FAMILY (AFU_ORTHOLOGUE AFUA_5G02870)"/>
    <property type="match status" value="1"/>
</dbReference>
<dbReference type="PRINTS" id="PR00081">
    <property type="entry name" value="GDHRDH"/>
</dbReference>
<sequence length="260" mass="27917">MRLTGKVALVTGSSQGIGQAIAIRLAKEGANVVINYRSHPEGAEETLAKVKEAGGTCHPIDGITIKADTSTVPEVQRMIAESIDYFGQLDILVNNAGIERHADFWEATEADYDAVLNVNLKGVFFATQAFVKHLMATKRGGKVINISSVHEELPFPHFTSYCASKGGLRMMTRNLGVELAPYGITINNVAPGAIETPINTKLLNDPEKLGALLQNIPMGRLGKSEDVAGMVAFLASSDADYVTGSTFVVDGGLLWNYHEQ</sequence>
<name>A0A2W4W355_9CYAN</name>